<gene>
    <name evidence="1" type="ORF">FVB9532_02883</name>
</gene>
<reference evidence="1" key="1">
    <citation type="submission" date="2019-09" db="EMBL/GenBank/DDBJ databases">
        <authorList>
            <person name="Rodrigo-Torres L."/>
            <person name="Arahal R. D."/>
            <person name="Lucena T."/>
        </authorList>
    </citation>
    <scope>NUCLEOTIDE SEQUENCE</scope>
    <source>
        <strain evidence="1">ISS653</strain>
    </source>
</reference>
<keyword evidence="2" id="KW-1185">Reference proteome</keyword>
<proteinExistence type="predicted"/>
<evidence type="ECO:0000313" key="2">
    <source>
        <dbReference type="Proteomes" id="UP000356253"/>
    </source>
</evidence>
<accession>A0AC61YAQ8</accession>
<name>A0AC61YAQ8_9FLAO</name>
<sequence>MKKLFLTLTTVLFSTFLFAQINFEKGYIITERGNRLEVFIKNEDWKNNPTSIDYKNSLESDKESISIESIKEFGIENTSKYVKFTVNIDVSPIHLSKLDRDKEPNFEEKTILLKTLVEGPASLYKFEKGNNRKYFYKTNDKDIEQLVFKEYRYKNYVKSNNHFRQQIYNNLKCDHISNDKIRNIKYEEKSLTKLFKAYNSCKDPNYKEKFKKTKESVFHLNIRPGISLMSMSSYIENSPNSTVEFDKKASWRIGLEGEFILPFNNDKWSIFAEVAYQKYTSEGKFINYSGSLANQEIDYSYLDIAIGPRFYLFLNEKSKFFINLAYIPNLALNKEYENLEITNSANLGLGIGFKYLDKYGLEVRYGFDRNIINYQFRYTEYNTLNFIFSYTIF</sequence>
<dbReference type="EMBL" id="CABVMM010000011">
    <property type="protein sequence ID" value="VVV01591.1"/>
    <property type="molecule type" value="Genomic_DNA"/>
</dbReference>
<evidence type="ECO:0000313" key="1">
    <source>
        <dbReference type="EMBL" id="VVV01591.1"/>
    </source>
</evidence>
<comment type="caution">
    <text evidence="1">The sequence shown here is derived from an EMBL/GenBank/DDBJ whole genome shotgun (WGS) entry which is preliminary data.</text>
</comment>
<organism evidence="1 2">
    <name type="scientific">Mesonia oceanica</name>
    <dbReference type="NCBI Taxonomy" id="2687242"/>
    <lineage>
        <taxon>Bacteria</taxon>
        <taxon>Pseudomonadati</taxon>
        <taxon>Bacteroidota</taxon>
        <taxon>Flavobacteriia</taxon>
        <taxon>Flavobacteriales</taxon>
        <taxon>Flavobacteriaceae</taxon>
        <taxon>Mesonia</taxon>
    </lineage>
</organism>
<dbReference type="Proteomes" id="UP000356253">
    <property type="component" value="Unassembled WGS sequence"/>
</dbReference>
<protein>
    <submittedName>
        <fullName evidence="1">Uncharacterized protein</fullName>
    </submittedName>
</protein>